<feature type="compositionally biased region" description="Basic and acidic residues" evidence="6">
    <location>
        <begin position="441"/>
        <end position="453"/>
    </location>
</feature>
<evidence type="ECO:0000256" key="3">
    <source>
        <dbReference type="ARBA" id="ARBA00022989"/>
    </source>
</evidence>
<dbReference type="EMBL" id="CP119941">
    <property type="protein sequence ID" value="WFD04377.1"/>
    <property type="molecule type" value="Genomic_DNA"/>
</dbReference>
<dbReference type="PANTHER" id="PTHR12858">
    <property type="entry name" value="RIBOSOME BIOGENESIS PROTEIN"/>
    <property type="match status" value="1"/>
</dbReference>
<dbReference type="InterPro" id="IPR012948">
    <property type="entry name" value="AARP2CN"/>
</dbReference>
<evidence type="ECO:0000259" key="8">
    <source>
        <dbReference type="SMART" id="SM00785"/>
    </source>
</evidence>
<dbReference type="Proteomes" id="UP001214603">
    <property type="component" value="Chromosome 8"/>
</dbReference>
<protein>
    <submittedName>
        <fullName evidence="10">Ribosome biogenesis protein tsr1</fullName>
    </submittedName>
</protein>
<proteinExistence type="inferred from homology"/>
<evidence type="ECO:0000259" key="9">
    <source>
        <dbReference type="SMART" id="SM01362"/>
    </source>
</evidence>
<feature type="compositionally biased region" description="Acidic residues" evidence="6">
    <location>
        <begin position="391"/>
        <end position="402"/>
    </location>
</feature>
<dbReference type="Pfam" id="PF04950">
    <property type="entry name" value="RIBIOP_C"/>
    <property type="match status" value="1"/>
</dbReference>
<dbReference type="SMART" id="SM01362">
    <property type="entry name" value="DUF663"/>
    <property type="match status" value="1"/>
</dbReference>
<feature type="domain" description="Ribosome biogenesis protein BMS1/TSR1 C-terminal" evidence="9">
    <location>
        <begin position="553"/>
        <end position="871"/>
    </location>
</feature>
<dbReference type="Pfam" id="PF04061">
    <property type="entry name" value="ORMDL"/>
    <property type="match status" value="1"/>
</dbReference>
<feature type="region of interest" description="Disordered" evidence="6">
    <location>
        <begin position="361"/>
        <end position="522"/>
    </location>
</feature>
<feature type="transmembrane region" description="Helical" evidence="7">
    <location>
        <begin position="1072"/>
        <end position="1092"/>
    </location>
</feature>
<organism evidence="10 11">
    <name type="scientific">Malassezia obtusa</name>
    <dbReference type="NCBI Taxonomy" id="76774"/>
    <lineage>
        <taxon>Eukaryota</taxon>
        <taxon>Fungi</taxon>
        <taxon>Dikarya</taxon>
        <taxon>Basidiomycota</taxon>
        <taxon>Ustilaginomycotina</taxon>
        <taxon>Malasseziomycetes</taxon>
        <taxon>Malasseziales</taxon>
        <taxon>Malasseziaceae</taxon>
        <taxon>Malassezia</taxon>
    </lineage>
</organism>
<feature type="transmembrane region" description="Helical" evidence="7">
    <location>
        <begin position="1000"/>
        <end position="1021"/>
    </location>
</feature>
<accession>A0AAF0E6D5</accession>
<evidence type="ECO:0000256" key="1">
    <source>
        <dbReference type="ARBA" id="ARBA00004141"/>
    </source>
</evidence>
<dbReference type="GO" id="GO:0034511">
    <property type="term" value="F:U3 snoRNA binding"/>
    <property type="evidence" value="ECO:0007669"/>
    <property type="project" value="TreeGrafter"/>
</dbReference>
<keyword evidence="4 7" id="KW-0472">Membrane</keyword>
<feature type="compositionally biased region" description="Basic and acidic residues" evidence="6">
    <location>
        <begin position="375"/>
        <end position="390"/>
    </location>
</feature>
<dbReference type="GO" id="GO:0003924">
    <property type="term" value="F:GTPase activity"/>
    <property type="evidence" value="ECO:0007669"/>
    <property type="project" value="TreeGrafter"/>
</dbReference>
<evidence type="ECO:0000256" key="2">
    <source>
        <dbReference type="ARBA" id="ARBA00022692"/>
    </source>
</evidence>
<feature type="region of interest" description="Disordered" evidence="6">
    <location>
        <begin position="1"/>
        <end position="84"/>
    </location>
</feature>
<keyword evidence="11" id="KW-1185">Reference proteome</keyword>
<dbReference type="GO" id="GO:0030688">
    <property type="term" value="C:preribosome, small subunit precursor"/>
    <property type="evidence" value="ECO:0007669"/>
    <property type="project" value="TreeGrafter"/>
</dbReference>
<evidence type="ECO:0000313" key="10">
    <source>
        <dbReference type="EMBL" id="WFD04377.1"/>
    </source>
</evidence>
<feature type="region of interest" description="Disordered" evidence="6">
    <location>
        <begin position="903"/>
        <end position="940"/>
    </location>
</feature>
<gene>
    <name evidence="10" type="primary">TSR1</name>
    <name evidence="10" type="ORF">MOBT1_003084</name>
</gene>
<sequence>MPHSHRPTLKQVNKPFKSGHATKGAQKRAAKGTPLAHTGKNEAQPARAHKTNPLRAAGNAQGSRSNRRNEAKQISQQKRAALVESTRVFTGSGLRGEQRAGGRGPAKAGAPRICAVVPLTPDTDAWEAVCGLERDGEALGLRAAPGRGPEEAQAKHMAYCELEATRFRQTLQFLPLPHGALLPTLDACRCADFVMLVLSASTSIEPGSWGELCLRTLQAQGLPLAIAAVLTLRSADEQPWAKAKKSAQSKDAQGVRKSLLSFMQYFCPEVQKVHVLDEAASRSVLVRTLVTSAPKRVAWRDFRAWVVGEDAEFVPEADDRGLLKVHGWIRGAPLSANRLVHIPDFGDFAVDRITYAPAGAKRSADVAMDDASSDQPRELRAGDVLEARNDDEADDLVSENEPDPLANEQTWPTEEEMADAPAAAADADELPPAAPGTTPREILKKKAEDDARKRYQAAWIIEEEDEGDADEDEEDGESDTGAEASDDMEEGSLPEEPRADAAAADEEPEEPEEMAADEDDDFDMAALEEYRAQQRREREAMKEEEQAAQFPDEIDTPFEIPARQRFARYRGLESIYTSYWDPYEDLPEDYARLFQFDDFSKTRKRVESDAVLEGVSPGIRACVWIRDVPRAAAERALRVGGHAHADKKQDDVPFVLFGLMRHEHKKSVVNFTVTRNTEYETPVKSKDPLLVCLGFRRYMANPVYSQHVRNVGRRGNSVYKFERFLPHGIGAAVGSVYAPVTFGGANVPVVLLRMRAESKEYGYDDLGISAEQSPHLVGAGSVLDVAPTRIIAKRLVLSGHPYKLHKRTATIRFMFFNADDVRYFRPITLHTKMGRTGHIKESLGTHGYFKAHFDGPLSQMDTVLMSLYKRVYPRWSTLFTHSREGLPLHAMVTAPVDVPAIETPTLQTPTDTRSDEKQNKNTNSDAPQSKPGHHRRRSSSFVVVKHVRETPEQLVDQTVAPNANAEWVNMKGAWVIHVVLIVVAKIIINEVPGISDSVKWTLVNLGYMAVSFIMFHCVQGTPFDQDSGAYDNLTLWEQIDHGYQYTPAKKYLTSLPIGLFLLSTHYSHYNPWLFWLNLSALLIVLFPKLPILHRSRLKFFPRPPGTGTNTPAEPIQFDEK</sequence>
<dbReference type="GO" id="GO:0000479">
    <property type="term" value="P:endonucleolytic cleavage of tricistronic rRNA transcript (SSU-rRNA, 5.8S rRNA, LSU-rRNA)"/>
    <property type="evidence" value="ECO:0007669"/>
    <property type="project" value="TreeGrafter"/>
</dbReference>
<comment type="subcellular location">
    <subcellularLocation>
        <location evidence="1">Membrane</location>
        <topology evidence="1">Multi-pass membrane protein</topology>
    </subcellularLocation>
</comment>
<dbReference type="SMART" id="SM00785">
    <property type="entry name" value="AARP2CN"/>
    <property type="match status" value="1"/>
</dbReference>
<dbReference type="GO" id="GO:0005789">
    <property type="term" value="C:endoplasmic reticulum membrane"/>
    <property type="evidence" value="ECO:0007669"/>
    <property type="project" value="InterPro"/>
</dbReference>
<dbReference type="PANTHER" id="PTHR12858:SF1">
    <property type="entry name" value="PRE-RRNA-PROCESSING PROTEIN TSR1 HOMOLOG"/>
    <property type="match status" value="1"/>
</dbReference>
<dbReference type="Pfam" id="PF22298">
    <property type="entry name" value="Tsr1_G-like"/>
    <property type="match status" value="1"/>
</dbReference>
<keyword evidence="2 7" id="KW-0812">Transmembrane</keyword>
<keyword evidence="3 7" id="KW-1133">Transmembrane helix</keyword>
<evidence type="ECO:0000256" key="5">
    <source>
        <dbReference type="ARBA" id="ARBA00038288"/>
    </source>
</evidence>
<feature type="transmembrane region" description="Helical" evidence="7">
    <location>
        <begin position="972"/>
        <end position="988"/>
    </location>
</feature>
<feature type="domain" description="AARP2CN" evidence="8">
    <location>
        <begin position="281"/>
        <end position="360"/>
    </location>
</feature>
<evidence type="ECO:0000256" key="6">
    <source>
        <dbReference type="SAM" id="MobiDB-lite"/>
    </source>
</evidence>
<reference evidence="10" key="1">
    <citation type="submission" date="2023-03" db="EMBL/GenBank/DDBJ databases">
        <title>Mating type loci evolution in Malassezia.</title>
        <authorList>
            <person name="Coelho M.A."/>
        </authorList>
    </citation>
    <scope>NUCLEOTIDE SEQUENCE</scope>
    <source>
        <strain evidence="10">CBS 7876</strain>
    </source>
</reference>
<dbReference type="AlphaFoldDB" id="A0AAF0E6D5"/>
<dbReference type="Pfam" id="PF08142">
    <property type="entry name" value="AARP2CN"/>
    <property type="match status" value="1"/>
</dbReference>
<dbReference type="GO" id="GO:0000462">
    <property type="term" value="P:maturation of SSU-rRNA from tricistronic rRNA transcript (SSU-rRNA, 5.8S rRNA, LSU-rRNA)"/>
    <property type="evidence" value="ECO:0007669"/>
    <property type="project" value="TreeGrafter"/>
</dbReference>
<evidence type="ECO:0000313" key="11">
    <source>
        <dbReference type="Proteomes" id="UP001214603"/>
    </source>
</evidence>
<dbReference type="InterPro" id="IPR039761">
    <property type="entry name" value="Bms1/Tsr1"/>
</dbReference>
<dbReference type="GO" id="GO:0005525">
    <property type="term" value="F:GTP binding"/>
    <property type="evidence" value="ECO:0007669"/>
    <property type="project" value="TreeGrafter"/>
</dbReference>
<name>A0AAF0E6D5_9BASI</name>
<dbReference type="GO" id="GO:0005634">
    <property type="term" value="C:nucleus"/>
    <property type="evidence" value="ECO:0007669"/>
    <property type="project" value="InterPro"/>
</dbReference>
<evidence type="ECO:0000256" key="4">
    <source>
        <dbReference type="ARBA" id="ARBA00023136"/>
    </source>
</evidence>
<feature type="compositionally biased region" description="Acidic residues" evidence="6">
    <location>
        <begin position="461"/>
        <end position="493"/>
    </location>
</feature>
<feature type="compositionally biased region" description="Acidic residues" evidence="6">
    <location>
        <begin position="503"/>
        <end position="522"/>
    </location>
</feature>
<dbReference type="InterPro" id="IPR007203">
    <property type="entry name" value="ORMDL"/>
</dbReference>
<dbReference type="InterPro" id="IPR007034">
    <property type="entry name" value="BMS1_TSR1_C"/>
</dbReference>
<comment type="similarity">
    <text evidence="5">Belongs to the TRAFAC class translation factor GTPase superfamily. Bms1-like GTPase family. TSR1 subfamily.</text>
</comment>
<evidence type="ECO:0000256" key="7">
    <source>
        <dbReference type="SAM" id="Phobius"/>
    </source>
</evidence>